<proteinExistence type="predicted"/>
<name>A0AAD5YFU9_9APHY</name>
<dbReference type="Proteomes" id="UP001212997">
    <property type="component" value="Unassembled WGS sequence"/>
</dbReference>
<keyword evidence="2" id="KW-1185">Reference proteome</keyword>
<organism evidence="1 2">
    <name type="scientific">Meripilus lineatus</name>
    <dbReference type="NCBI Taxonomy" id="2056292"/>
    <lineage>
        <taxon>Eukaryota</taxon>
        <taxon>Fungi</taxon>
        <taxon>Dikarya</taxon>
        <taxon>Basidiomycota</taxon>
        <taxon>Agaricomycotina</taxon>
        <taxon>Agaricomycetes</taxon>
        <taxon>Polyporales</taxon>
        <taxon>Meripilaceae</taxon>
        <taxon>Meripilus</taxon>
    </lineage>
</organism>
<dbReference type="AlphaFoldDB" id="A0AAD5YFU9"/>
<protein>
    <submittedName>
        <fullName evidence="1">Uncharacterized protein</fullName>
    </submittedName>
</protein>
<evidence type="ECO:0000313" key="1">
    <source>
        <dbReference type="EMBL" id="KAJ3479640.1"/>
    </source>
</evidence>
<reference evidence="1" key="1">
    <citation type="submission" date="2022-07" db="EMBL/GenBank/DDBJ databases">
        <title>Genome Sequence of Physisporinus lineatus.</title>
        <authorList>
            <person name="Buettner E."/>
        </authorList>
    </citation>
    <scope>NUCLEOTIDE SEQUENCE</scope>
    <source>
        <strain evidence="1">VT162</strain>
    </source>
</reference>
<gene>
    <name evidence="1" type="ORF">NLI96_g8913</name>
</gene>
<dbReference type="EMBL" id="JANAWD010000426">
    <property type="protein sequence ID" value="KAJ3479640.1"/>
    <property type="molecule type" value="Genomic_DNA"/>
</dbReference>
<accession>A0AAD5YFU9</accession>
<sequence>MQAEPLILNIAPGIQAEDKEMWFDTGEPHPLGLPMIEGSTYAKECTHLQGRSTTRSNIDQIAFPESTLEFMETGVF</sequence>
<comment type="caution">
    <text evidence="1">The sequence shown here is derived from an EMBL/GenBank/DDBJ whole genome shotgun (WGS) entry which is preliminary data.</text>
</comment>
<evidence type="ECO:0000313" key="2">
    <source>
        <dbReference type="Proteomes" id="UP001212997"/>
    </source>
</evidence>